<keyword evidence="1" id="KW-0472">Membrane</keyword>
<keyword evidence="3" id="KW-1185">Reference proteome</keyword>
<accession>A0A8X6KUE4</accession>
<evidence type="ECO:0000256" key="1">
    <source>
        <dbReference type="SAM" id="Phobius"/>
    </source>
</evidence>
<feature type="transmembrane region" description="Helical" evidence="1">
    <location>
        <begin position="49"/>
        <end position="68"/>
    </location>
</feature>
<comment type="caution">
    <text evidence="2">The sequence shown here is derived from an EMBL/GenBank/DDBJ whole genome shotgun (WGS) entry which is preliminary data.</text>
</comment>
<sequence>MHWGGPPFWITRLYSRTFSSHFLFVSCGTMTKSSIQSQRRLQGRQMREFFILSLSCLIELMSILWGVFTPGKTVTKSD</sequence>
<proteinExistence type="predicted"/>
<dbReference type="EMBL" id="BMAO01022807">
    <property type="protein sequence ID" value="GFQ84481.1"/>
    <property type="molecule type" value="Genomic_DNA"/>
</dbReference>
<name>A0A8X6KUE4_TRICU</name>
<evidence type="ECO:0000313" key="2">
    <source>
        <dbReference type="EMBL" id="GFQ84481.1"/>
    </source>
</evidence>
<organism evidence="2 3">
    <name type="scientific">Trichonephila clavata</name>
    <name type="common">Joro spider</name>
    <name type="synonym">Nephila clavata</name>
    <dbReference type="NCBI Taxonomy" id="2740835"/>
    <lineage>
        <taxon>Eukaryota</taxon>
        <taxon>Metazoa</taxon>
        <taxon>Ecdysozoa</taxon>
        <taxon>Arthropoda</taxon>
        <taxon>Chelicerata</taxon>
        <taxon>Arachnida</taxon>
        <taxon>Araneae</taxon>
        <taxon>Araneomorphae</taxon>
        <taxon>Entelegynae</taxon>
        <taxon>Araneoidea</taxon>
        <taxon>Nephilidae</taxon>
        <taxon>Trichonephila</taxon>
    </lineage>
</organism>
<reference evidence="2" key="1">
    <citation type="submission" date="2020-07" db="EMBL/GenBank/DDBJ databases">
        <title>Multicomponent nature underlies the extraordinary mechanical properties of spider dragline silk.</title>
        <authorList>
            <person name="Kono N."/>
            <person name="Nakamura H."/>
            <person name="Mori M."/>
            <person name="Yoshida Y."/>
            <person name="Ohtoshi R."/>
            <person name="Malay A.D."/>
            <person name="Moran D.A.P."/>
            <person name="Tomita M."/>
            <person name="Numata K."/>
            <person name="Arakawa K."/>
        </authorList>
    </citation>
    <scope>NUCLEOTIDE SEQUENCE</scope>
</reference>
<dbReference type="Proteomes" id="UP000887116">
    <property type="component" value="Unassembled WGS sequence"/>
</dbReference>
<dbReference type="AlphaFoldDB" id="A0A8X6KUE4"/>
<keyword evidence="1" id="KW-0812">Transmembrane</keyword>
<gene>
    <name evidence="2" type="ORF">TNCT_718481</name>
</gene>
<protein>
    <submittedName>
        <fullName evidence="2">Uncharacterized protein</fullName>
    </submittedName>
</protein>
<evidence type="ECO:0000313" key="3">
    <source>
        <dbReference type="Proteomes" id="UP000887116"/>
    </source>
</evidence>
<keyword evidence="1" id="KW-1133">Transmembrane helix</keyword>